<name>A0A1E3VBH8_9HYPH</name>
<dbReference type="OrthoDB" id="9799383at2"/>
<keyword evidence="2" id="KW-1185">Reference proteome</keyword>
<accession>A0A1E3VBH8</accession>
<organism evidence="1 2">
    <name type="scientific">Sinorhizobium alkalisoli</name>
    <dbReference type="NCBI Taxonomy" id="1752398"/>
    <lineage>
        <taxon>Bacteria</taxon>
        <taxon>Pseudomonadati</taxon>
        <taxon>Pseudomonadota</taxon>
        <taxon>Alphaproteobacteria</taxon>
        <taxon>Hyphomicrobiales</taxon>
        <taxon>Rhizobiaceae</taxon>
        <taxon>Sinorhizobium/Ensifer group</taxon>
        <taxon>Sinorhizobium</taxon>
    </lineage>
</organism>
<dbReference type="Proteomes" id="UP000094342">
    <property type="component" value="Unassembled WGS sequence"/>
</dbReference>
<comment type="caution">
    <text evidence="1">The sequence shown here is derived from an EMBL/GenBank/DDBJ whole genome shotgun (WGS) entry which is preliminary data.</text>
</comment>
<evidence type="ECO:0000313" key="1">
    <source>
        <dbReference type="EMBL" id="ODR90777.1"/>
    </source>
</evidence>
<evidence type="ECO:0000313" key="2">
    <source>
        <dbReference type="Proteomes" id="UP000094342"/>
    </source>
</evidence>
<evidence type="ECO:0008006" key="3">
    <source>
        <dbReference type="Google" id="ProtNLM"/>
    </source>
</evidence>
<dbReference type="EMBL" id="LYBW01000057">
    <property type="protein sequence ID" value="ODR90777.1"/>
    <property type="molecule type" value="Genomic_DNA"/>
</dbReference>
<gene>
    <name evidence="1" type="ORF">A8M32_12080</name>
</gene>
<reference evidence="2" key="1">
    <citation type="submission" date="2016-05" db="EMBL/GenBank/DDBJ databases">
        <authorList>
            <person name="Li Y."/>
        </authorList>
    </citation>
    <scope>NUCLEOTIDE SEQUENCE [LARGE SCALE GENOMIC DNA]</scope>
    <source>
        <strain evidence="2">YIC4027</strain>
    </source>
</reference>
<dbReference type="RefSeq" id="WP_069458655.1">
    <property type="nucleotide sequence ID" value="NZ_LYBW01000057.1"/>
</dbReference>
<dbReference type="AlphaFoldDB" id="A0A1E3VBH8"/>
<sequence length="154" mass="17390">MIATAHRVSSQTSREINRRIRQETEERLAHYESHPEEIEQRLAELDLEWDIERTLEANASLLAFTGVALTATVDRRWLALPAIVTGFLFQHAIQGWCPPLPVLRRLGFRTAEEINQERYALKALRGDFNGARGPGRLASVLRAVGIHRELGGQA</sequence>
<proteinExistence type="predicted"/>
<dbReference type="Gene3D" id="6.10.140.1340">
    <property type="match status" value="1"/>
</dbReference>
<protein>
    <recommendedName>
        <fullName evidence="3">DUF2892 domain-containing protein</fullName>
    </recommendedName>
</protein>